<feature type="compositionally biased region" description="Basic and acidic residues" evidence="1">
    <location>
        <begin position="137"/>
        <end position="155"/>
    </location>
</feature>
<keyword evidence="4" id="KW-1185">Reference proteome</keyword>
<dbReference type="EMBL" id="MU006315">
    <property type="protein sequence ID" value="KAF2848806.1"/>
    <property type="molecule type" value="Genomic_DNA"/>
</dbReference>
<dbReference type="PANTHER" id="PTHR24074">
    <property type="entry name" value="CO-CHAPERONE PROTEIN DJLA"/>
    <property type="match status" value="1"/>
</dbReference>
<dbReference type="PRINTS" id="PR01217">
    <property type="entry name" value="PRICHEXTENSN"/>
</dbReference>
<dbReference type="SUPFAM" id="SSF46565">
    <property type="entry name" value="Chaperone J-domain"/>
    <property type="match status" value="1"/>
</dbReference>
<evidence type="ECO:0000313" key="4">
    <source>
        <dbReference type="Proteomes" id="UP000799423"/>
    </source>
</evidence>
<evidence type="ECO:0000313" key="3">
    <source>
        <dbReference type="EMBL" id="KAF2848806.1"/>
    </source>
</evidence>
<dbReference type="OrthoDB" id="10250354at2759"/>
<dbReference type="SMART" id="SM00271">
    <property type="entry name" value="DnaJ"/>
    <property type="match status" value="1"/>
</dbReference>
<dbReference type="InterPro" id="IPR036869">
    <property type="entry name" value="J_dom_sf"/>
</dbReference>
<evidence type="ECO:0000256" key="1">
    <source>
        <dbReference type="SAM" id="MobiDB-lite"/>
    </source>
</evidence>
<feature type="compositionally biased region" description="Basic and acidic residues" evidence="1">
    <location>
        <begin position="58"/>
        <end position="72"/>
    </location>
</feature>
<feature type="compositionally biased region" description="Pro residues" evidence="1">
    <location>
        <begin position="223"/>
        <end position="233"/>
    </location>
</feature>
<name>A0A6A7AZU4_9PLEO</name>
<dbReference type="CDD" id="cd06257">
    <property type="entry name" value="DnaJ"/>
    <property type="match status" value="1"/>
</dbReference>
<proteinExistence type="predicted"/>
<dbReference type="PROSITE" id="PS50076">
    <property type="entry name" value="DNAJ_2"/>
    <property type="match status" value="1"/>
</dbReference>
<feature type="compositionally biased region" description="Basic and acidic residues" evidence="1">
    <location>
        <begin position="203"/>
        <end position="213"/>
    </location>
</feature>
<dbReference type="AlphaFoldDB" id="A0A6A7AZU4"/>
<dbReference type="InterPro" id="IPR050817">
    <property type="entry name" value="DjlA_DnaK_co-chaperone"/>
</dbReference>
<dbReference type="InterPro" id="IPR001623">
    <property type="entry name" value="DnaJ_domain"/>
</dbReference>
<dbReference type="Pfam" id="PF00226">
    <property type="entry name" value="DnaJ"/>
    <property type="match status" value="1"/>
</dbReference>
<dbReference type="Proteomes" id="UP000799423">
    <property type="component" value="Unassembled WGS sequence"/>
</dbReference>
<dbReference type="Gene3D" id="1.10.287.110">
    <property type="entry name" value="DnaJ domain"/>
    <property type="match status" value="1"/>
</dbReference>
<protein>
    <submittedName>
        <fullName evidence="3">DnaJ-domain-containing protein</fullName>
    </submittedName>
</protein>
<reference evidence="3" key="1">
    <citation type="submission" date="2020-01" db="EMBL/GenBank/DDBJ databases">
        <authorList>
            <consortium name="DOE Joint Genome Institute"/>
            <person name="Haridas S."/>
            <person name="Albert R."/>
            <person name="Binder M."/>
            <person name="Bloem J."/>
            <person name="Labutti K."/>
            <person name="Salamov A."/>
            <person name="Andreopoulos B."/>
            <person name="Baker S.E."/>
            <person name="Barry K."/>
            <person name="Bills G."/>
            <person name="Bluhm B.H."/>
            <person name="Cannon C."/>
            <person name="Castanera R."/>
            <person name="Culley D.E."/>
            <person name="Daum C."/>
            <person name="Ezra D."/>
            <person name="Gonzalez J.B."/>
            <person name="Henrissat B."/>
            <person name="Kuo A."/>
            <person name="Liang C."/>
            <person name="Lipzen A."/>
            <person name="Lutzoni F."/>
            <person name="Magnuson J."/>
            <person name="Mondo S."/>
            <person name="Nolan M."/>
            <person name="Ohm R."/>
            <person name="Pangilinan J."/>
            <person name="Park H.-J."/>
            <person name="Ramirez L."/>
            <person name="Alfaro M."/>
            <person name="Sun H."/>
            <person name="Tritt A."/>
            <person name="Yoshinaga Y."/>
            <person name="Zwiers L.-H."/>
            <person name="Turgeon B.G."/>
            <person name="Goodwin S.B."/>
            <person name="Spatafora J.W."/>
            <person name="Crous P.W."/>
            <person name="Grigoriev I.V."/>
        </authorList>
    </citation>
    <scope>NUCLEOTIDE SEQUENCE</scope>
    <source>
        <strain evidence="3">IPT5</strain>
    </source>
</reference>
<gene>
    <name evidence="3" type="ORF">T440DRAFT_490957</name>
</gene>
<feature type="domain" description="J" evidence="2">
    <location>
        <begin position="241"/>
        <end position="308"/>
    </location>
</feature>
<feature type="region of interest" description="Disordered" evidence="1">
    <location>
        <begin position="38"/>
        <end position="238"/>
    </location>
</feature>
<sequence>MDNQVLRVLYEECRAKGYTRSEARARCDEFEAHFLESRRRRDPYDFADMAETLPQGTEEPRRAERDHREHHPSPRYANKKKYYQEELQSPRTPTPRKQGHHFPTTEPLSPGPRGKYYKAQPHSHGFPDQAPPSARYFAEEHRPRREPSSRAHEYNPFDAASPRPKRTYTTYDAAPRPHAGRAHTDIPRYNTTERAPSDMPWDSDYRSARDSPPPRRSARAHSPSPPPPSPPPSTANKPKVDLYMLLGIQRSATTDHIKRAHRNLSLKWHPDRCAEVDKELATEKMAQINQAKDVLSDVNARRFYDQTGCLPGLLG</sequence>
<dbReference type="PRINTS" id="PR00625">
    <property type="entry name" value="JDOMAIN"/>
</dbReference>
<evidence type="ECO:0000259" key="2">
    <source>
        <dbReference type="PROSITE" id="PS50076"/>
    </source>
</evidence>
<accession>A0A6A7AZU4</accession>
<organism evidence="3 4">
    <name type="scientific">Plenodomus tracheiphilus IPT5</name>
    <dbReference type="NCBI Taxonomy" id="1408161"/>
    <lineage>
        <taxon>Eukaryota</taxon>
        <taxon>Fungi</taxon>
        <taxon>Dikarya</taxon>
        <taxon>Ascomycota</taxon>
        <taxon>Pezizomycotina</taxon>
        <taxon>Dothideomycetes</taxon>
        <taxon>Pleosporomycetidae</taxon>
        <taxon>Pleosporales</taxon>
        <taxon>Pleosporineae</taxon>
        <taxon>Leptosphaeriaceae</taxon>
        <taxon>Plenodomus</taxon>
    </lineage>
</organism>